<protein>
    <submittedName>
        <fullName evidence="1">Uncharacterized protein</fullName>
    </submittedName>
</protein>
<dbReference type="Proteomes" id="UP000633509">
    <property type="component" value="Unassembled WGS sequence"/>
</dbReference>
<accession>A0ABR9MH98</accession>
<keyword evidence="2" id="KW-1185">Reference proteome</keyword>
<dbReference type="EMBL" id="JADBEK010000001">
    <property type="protein sequence ID" value="MBE1592020.1"/>
    <property type="molecule type" value="Genomic_DNA"/>
</dbReference>
<organism evidence="1 2">
    <name type="scientific">Nonomuraea angiospora</name>
    <dbReference type="NCBI Taxonomy" id="46172"/>
    <lineage>
        <taxon>Bacteria</taxon>
        <taxon>Bacillati</taxon>
        <taxon>Actinomycetota</taxon>
        <taxon>Actinomycetes</taxon>
        <taxon>Streptosporangiales</taxon>
        <taxon>Streptosporangiaceae</taxon>
        <taxon>Nonomuraea</taxon>
    </lineage>
</organism>
<proteinExistence type="predicted"/>
<evidence type="ECO:0000313" key="2">
    <source>
        <dbReference type="Proteomes" id="UP000633509"/>
    </source>
</evidence>
<evidence type="ECO:0000313" key="1">
    <source>
        <dbReference type="EMBL" id="MBE1592020.1"/>
    </source>
</evidence>
<sequence>MFTALLLYVALLLVRHARTARRSAPEAADA</sequence>
<name>A0ABR9MH98_9ACTN</name>
<reference evidence="1 2" key="1">
    <citation type="submission" date="2020-10" db="EMBL/GenBank/DDBJ databases">
        <title>Sequencing the genomes of 1000 actinobacteria strains.</title>
        <authorList>
            <person name="Klenk H.-P."/>
        </authorList>
    </citation>
    <scope>NUCLEOTIDE SEQUENCE [LARGE SCALE GENOMIC DNA]</scope>
    <source>
        <strain evidence="1 2">DSM 43173</strain>
    </source>
</reference>
<gene>
    <name evidence="1" type="ORF">H4W80_010278</name>
</gene>
<comment type="caution">
    <text evidence="1">The sequence shown here is derived from an EMBL/GenBank/DDBJ whole genome shotgun (WGS) entry which is preliminary data.</text>
</comment>